<dbReference type="RefSeq" id="WP_213217947.1">
    <property type="nucleotide sequence ID" value="NZ_QTKU01000006.1"/>
</dbReference>
<evidence type="ECO:0000313" key="2">
    <source>
        <dbReference type="Proteomes" id="UP000705379"/>
    </source>
</evidence>
<dbReference type="InterPro" id="IPR017748">
    <property type="entry name" value="TagF"/>
</dbReference>
<dbReference type="EMBL" id="QTKU01000006">
    <property type="protein sequence ID" value="MBS8262604.1"/>
    <property type="molecule type" value="Genomic_DNA"/>
</dbReference>
<reference evidence="1" key="1">
    <citation type="submission" date="2018-08" db="EMBL/GenBank/DDBJ databases">
        <authorList>
            <person name="Jin W."/>
            <person name="Wang H."/>
            <person name="Yang Y."/>
            <person name="Li M."/>
            <person name="Liu J."/>
        </authorList>
    </citation>
    <scope>NUCLEOTIDE SEQUENCE</scope>
    <source>
        <strain evidence="1">AESS21</strain>
    </source>
</reference>
<accession>A0A944CGG4</accession>
<dbReference type="InterPro" id="IPR038225">
    <property type="entry name" value="TagF_sf"/>
</dbReference>
<gene>
    <name evidence="1" type="primary">tagF</name>
    <name evidence="1" type="ORF">DYI23_20430</name>
</gene>
<name>A0A944CGG4_9HYPH</name>
<dbReference type="NCBIfam" id="TIGR03373">
    <property type="entry name" value="VI_minor_4"/>
    <property type="match status" value="1"/>
</dbReference>
<evidence type="ECO:0000313" key="1">
    <source>
        <dbReference type="EMBL" id="MBS8262604.1"/>
    </source>
</evidence>
<dbReference type="AlphaFoldDB" id="A0A944CGG4"/>
<dbReference type="Pfam" id="PF09867">
    <property type="entry name" value="TagF_N"/>
    <property type="match status" value="1"/>
</dbReference>
<dbReference type="Proteomes" id="UP000705379">
    <property type="component" value="Unassembled WGS sequence"/>
</dbReference>
<protein>
    <submittedName>
        <fullName evidence="1">Type VI secretion system-associated protein TagF</fullName>
    </submittedName>
</protein>
<sequence>MSVCGYFGKIPLERDFIFHGLPTRTMDAWADVMAAWMAASRAVERSRWSERYYSAPIWRFVVGRGQIDGECWLGIVAASVDAVGREFPFAVLISADLDLMKSQPIPFLDRLLDTLERPMLSFIEGDLGQGEFRDLIQAAAHQMQRGADGPSSSGASSIILPRSRDDGICLSYEKPEGGGLAIQSLHSLPSQKKDDPAGSPCLWWHDRDAGRPGEYCVTKNLPKVSNAAPYFLGNWAAHGWSPERLEDYFSETSD</sequence>
<organism evidence="1 2">
    <name type="scientific">Roseibium polysiphoniae</name>
    <dbReference type="NCBI Taxonomy" id="2571221"/>
    <lineage>
        <taxon>Bacteria</taxon>
        <taxon>Pseudomonadati</taxon>
        <taxon>Pseudomonadota</taxon>
        <taxon>Alphaproteobacteria</taxon>
        <taxon>Hyphomicrobiales</taxon>
        <taxon>Stappiaceae</taxon>
        <taxon>Roseibium</taxon>
    </lineage>
</organism>
<dbReference type="Gene3D" id="3.40.1730.10">
    <property type="entry name" value="pa0076 domain"/>
    <property type="match status" value="1"/>
</dbReference>
<reference evidence="1" key="2">
    <citation type="journal article" date="2021" name="Microorganisms">
        <title>Bacterial Dimethylsulfoniopropionate Biosynthesis in the East China Sea.</title>
        <authorList>
            <person name="Liu J."/>
            <person name="Zhang Y."/>
            <person name="Liu J."/>
            <person name="Zhong H."/>
            <person name="Williams B.T."/>
            <person name="Zheng Y."/>
            <person name="Curson A.R.J."/>
            <person name="Sun C."/>
            <person name="Sun H."/>
            <person name="Song D."/>
            <person name="Wagner Mackenzie B."/>
            <person name="Bermejo Martinez A."/>
            <person name="Todd J.D."/>
            <person name="Zhang X.H."/>
        </authorList>
    </citation>
    <scope>NUCLEOTIDE SEQUENCE</scope>
    <source>
        <strain evidence="1">AESS21</strain>
    </source>
</reference>
<proteinExistence type="predicted"/>
<comment type="caution">
    <text evidence="1">The sequence shown here is derived from an EMBL/GenBank/DDBJ whole genome shotgun (WGS) entry which is preliminary data.</text>
</comment>